<gene>
    <name evidence="1" type="ORF">PsorP6_003034</name>
</gene>
<comment type="caution">
    <text evidence="1">The sequence shown here is derived from an EMBL/GenBank/DDBJ whole genome shotgun (WGS) entry which is preliminary data.</text>
</comment>
<proteinExistence type="predicted"/>
<keyword evidence="2" id="KW-1185">Reference proteome</keyword>
<evidence type="ECO:0000313" key="2">
    <source>
        <dbReference type="Proteomes" id="UP001163321"/>
    </source>
</evidence>
<dbReference type="Proteomes" id="UP001163321">
    <property type="component" value="Chromosome 8"/>
</dbReference>
<dbReference type="EMBL" id="CM047587">
    <property type="protein sequence ID" value="KAI9908784.1"/>
    <property type="molecule type" value="Genomic_DNA"/>
</dbReference>
<organism evidence="1 2">
    <name type="scientific">Peronosclerospora sorghi</name>
    <dbReference type="NCBI Taxonomy" id="230839"/>
    <lineage>
        <taxon>Eukaryota</taxon>
        <taxon>Sar</taxon>
        <taxon>Stramenopiles</taxon>
        <taxon>Oomycota</taxon>
        <taxon>Peronosporomycetes</taxon>
        <taxon>Peronosporales</taxon>
        <taxon>Peronosporaceae</taxon>
        <taxon>Peronosclerospora</taxon>
    </lineage>
</organism>
<reference evidence="1 2" key="1">
    <citation type="journal article" date="2022" name="bioRxiv">
        <title>The genome of the oomycete Peronosclerospora sorghi, a cosmopolitan pathogen of maize and sorghum, is inflated with dispersed pseudogenes.</title>
        <authorList>
            <person name="Fletcher K."/>
            <person name="Martin F."/>
            <person name="Isakeit T."/>
            <person name="Cavanaugh K."/>
            <person name="Magill C."/>
            <person name="Michelmore R."/>
        </authorList>
    </citation>
    <scope>NUCLEOTIDE SEQUENCE [LARGE SCALE GENOMIC DNA]</scope>
    <source>
        <strain evidence="1">P6</strain>
    </source>
</reference>
<sequence>MASLPTITDEHQARHYGRVRAKNILQPMHWKRIGTLSDEAARLYELARRPAAGANPDAPTTYTLRATKPLDASIAEIEAVLTGQTALLKAHDTSSSSLLPRLLPATYVSGKTLAVYPPLEIASTKERESVRIESARFKSHRLDTEPPREPGARRDAVEDYTILGYTLSTQLQRSSAKKGSKHGTAPILSVPSVLHLYRPVRAAAVAGAERRPDVDAADTVASMGVEDAAPHTDVKTALAPRGATMSVFQYSRLESLVTKHKSSRTAALVARGTPARGSRRAQIDLDLDPALAPPTGVRPRRTRTRQSQRSQGPERTSTFNPSASHNDNRRATLPSQNDLIGLESPITQSMRYRRANTVLLEDTPRPPLGSFSGRIKATSVRELSLSSSTRHARVDLATPEPDYDLDFNWFNIYPKAPIARSAKEVARASYVHVTGLKVDASSLVLLRQDHELQQYAERVLDVASAWHVASINLVGSDEVFCLVTASRVAAGDATTDRLSRDVSPVTIPDAMPREESVSAYAVHHDAVFFVRELAQDTRFRAHPIHTEQGAVSFLSFPIYASSREPTTCNAAAIASSSYCVATLDLWKRDHALGRRDMSHDWFTQLQELAHAMSARLDTVAREAHAWLAPLPRARATHSIGSSCDSRDSTRRADSMMDLQDMDRDSMLGLASPLLSPTETMDRVTNLSYAKVRGTHGLAATWKYDSDNESTTSSQSASSSCSQSSRFSSNLYTEMHLTMESLLQQASKTSQFLSETGVYV</sequence>
<accession>A0ACC0VQN1</accession>
<name>A0ACC0VQN1_9STRA</name>
<evidence type="ECO:0000313" key="1">
    <source>
        <dbReference type="EMBL" id="KAI9908784.1"/>
    </source>
</evidence>
<protein>
    <submittedName>
        <fullName evidence="1">Uncharacterized protein</fullName>
    </submittedName>
</protein>